<dbReference type="CDD" id="cd14014">
    <property type="entry name" value="STKc_PknB_like"/>
    <property type="match status" value="1"/>
</dbReference>
<dbReference type="SMART" id="SM00220">
    <property type="entry name" value="S_TKc"/>
    <property type="match status" value="1"/>
</dbReference>
<dbReference type="InterPro" id="IPR011009">
    <property type="entry name" value="Kinase-like_dom_sf"/>
</dbReference>
<evidence type="ECO:0000256" key="3">
    <source>
        <dbReference type="ARBA" id="ARBA00022777"/>
    </source>
</evidence>
<dbReference type="Gene3D" id="3.30.200.20">
    <property type="entry name" value="Phosphorylase Kinase, domain 1"/>
    <property type="match status" value="1"/>
</dbReference>
<dbReference type="GO" id="GO:0004674">
    <property type="term" value="F:protein serine/threonine kinase activity"/>
    <property type="evidence" value="ECO:0007669"/>
    <property type="project" value="TreeGrafter"/>
</dbReference>
<dbReference type="InterPro" id="IPR017441">
    <property type="entry name" value="Protein_kinase_ATP_BS"/>
</dbReference>
<dbReference type="PANTHER" id="PTHR43289">
    <property type="entry name" value="MITOGEN-ACTIVATED PROTEIN KINASE KINASE KINASE 20-RELATED"/>
    <property type="match status" value="1"/>
</dbReference>
<evidence type="ECO:0000256" key="2">
    <source>
        <dbReference type="ARBA" id="ARBA00022741"/>
    </source>
</evidence>
<feature type="region of interest" description="Disordered" evidence="6">
    <location>
        <begin position="380"/>
        <end position="431"/>
    </location>
</feature>
<sequence length="729" mass="81403">MNCPMCQLLVPEGRTICPACGWTLTSTLDDSLTIGILLKNGQFRIERKLGQGGFGITYLATDLTLGRTIAIKELFQSDWKRQGKMLQTPIKLAASEFQEIKDKFLQEGRVLAGFSDPSIVQVYDQFSENNTAYLVMEYLQGESLAERLTREHIISAEELLTLTRQLGQALRLLHDRGHLHRDIKPDNIILEKGGRAVLIDFGSARQFQAGKTTHMTRLVTPGYAPLEQYAASGRVGPPTDLYALGATLYHALSGQMPPSASDLFNGVALPPLPTGTPGGLITGIETAMQIRMQDRPQTVDEFLRMLTSAADAQQSKPRFAGPKPLLDYLKYLGISPDTFLDRLEEGSIQVSELPPEVRAELIRTKWINAQGQLTFRYAWGNQPRQQPPKPIASPIPSSTSKKPTSPAQPRQPIWTPHHSQPAPLPPTSTPSPPLVAFPDVADVNQLWLAICKVPKPDDLTLKVSVLNPARKKITYRTFLRAMLCAFFTGLWAAFFLPIYFGQVGYLWILFSIGGAVYPFLDKGDQKILSQIEGIDQQLKARQMSYEGESPIKRFEIQIRELEQIKTQLLKPTALLTEREQTARKKYTQQVIEAELRRHRLEPGLVPGVGVQRIKTLNQYGIHTAFELNRKPLARISGIGEKIIRDLMAWRSSIERSAQTSVKPFSGGQQLHAEVARELWNLRAMLADGPQLLQVATTEGINNYKQAEADIQALLGEREGLLKRLQSEKI</sequence>
<dbReference type="RefSeq" id="WP_119764113.1">
    <property type="nucleotide sequence ID" value="NZ_QYUJ01000014.1"/>
</dbReference>
<name>A0A418V7X9_9DEIO</name>
<dbReference type="EMBL" id="QYUJ01000014">
    <property type="protein sequence ID" value="RJF72208.1"/>
    <property type="molecule type" value="Genomic_DNA"/>
</dbReference>
<keyword evidence="7" id="KW-0472">Membrane</keyword>
<feature type="transmembrane region" description="Helical" evidence="7">
    <location>
        <begin position="478"/>
        <end position="498"/>
    </location>
</feature>
<accession>A0A418V7X9</accession>
<keyword evidence="1" id="KW-0808">Transferase</keyword>
<feature type="domain" description="Protein kinase" evidence="8">
    <location>
        <begin position="43"/>
        <end position="332"/>
    </location>
</feature>
<dbReference type="PANTHER" id="PTHR43289:SF34">
    <property type="entry name" value="SERINE_THREONINE-PROTEIN KINASE YBDM-RELATED"/>
    <property type="match status" value="1"/>
</dbReference>
<dbReference type="Pfam" id="PF00069">
    <property type="entry name" value="Pkinase"/>
    <property type="match status" value="1"/>
</dbReference>
<dbReference type="InterPro" id="IPR000719">
    <property type="entry name" value="Prot_kinase_dom"/>
</dbReference>
<feature type="compositionally biased region" description="Pro residues" evidence="6">
    <location>
        <begin position="422"/>
        <end position="431"/>
    </location>
</feature>
<gene>
    <name evidence="9" type="ORF">D3875_12230</name>
</gene>
<evidence type="ECO:0000313" key="9">
    <source>
        <dbReference type="EMBL" id="RJF72208.1"/>
    </source>
</evidence>
<feature type="transmembrane region" description="Helical" evidence="7">
    <location>
        <begin position="504"/>
        <end position="520"/>
    </location>
</feature>
<dbReference type="Proteomes" id="UP000286287">
    <property type="component" value="Unassembled WGS sequence"/>
</dbReference>
<feature type="compositionally biased region" description="Low complexity" evidence="6">
    <location>
        <begin position="394"/>
        <end position="408"/>
    </location>
</feature>
<protein>
    <recommendedName>
        <fullName evidence="8">Protein kinase domain-containing protein</fullName>
    </recommendedName>
</protein>
<keyword evidence="7" id="KW-1133">Transmembrane helix</keyword>
<keyword evidence="7" id="KW-0812">Transmembrane</keyword>
<reference evidence="9 10" key="1">
    <citation type="submission" date="2018-09" db="EMBL/GenBank/DDBJ databases">
        <authorList>
            <person name="Zhu H."/>
        </authorList>
    </citation>
    <scope>NUCLEOTIDE SEQUENCE [LARGE SCALE GENOMIC DNA]</scope>
    <source>
        <strain evidence="9 10">K2S05-167</strain>
    </source>
</reference>
<dbReference type="SUPFAM" id="SSF56112">
    <property type="entry name" value="Protein kinase-like (PK-like)"/>
    <property type="match status" value="1"/>
</dbReference>
<organism evidence="9 10">
    <name type="scientific">Deinococcus cavernae</name>
    <dbReference type="NCBI Taxonomy" id="2320857"/>
    <lineage>
        <taxon>Bacteria</taxon>
        <taxon>Thermotogati</taxon>
        <taxon>Deinococcota</taxon>
        <taxon>Deinococci</taxon>
        <taxon>Deinococcales</taxon>
        <taxon>Deinococcaceae</taxon>
        <taxon>Deinococcus</taxon>
    </lineage>
</organism>
<dbReference type="AlphaFoldDB" id="A0A418V7X9"/>
<keyword evidence="4 5" id="KW-0067">ATP-binding</keyword>
<evidence type="ECO:0000313" key="10">
    <source>
        <dbReference type="Proteomes" id="UP000286287"/>
    </source>
</evidence>
<keyword evidence="10" id="KW-1185">Reference proteome</keyword>
<evidence type="ECO:0000256" key="7">
    <source>
        <dbReference type="SAM" id="Phobius"/>
    </source>
</evidence>
<dbReference type="PROSITE" id="PS50011">
    <property type="entry name" value="PROTEIN_KINASE_DOM"/>
    <property type="match status" value="1"/>
</dbReference>
<evidence type="ECO:0000259" key="8">
    <source>
        <dbReference type="PROSITE" id="PS50011"/>
    </source>
</evidence>
<comment type="caution">
    <text evidence="9">The sequence shown here is derived from an EMBL/GenBank/DDBJ whole genome shotgun (WGS) entry which is preliminary data.</text>
</comment>
<dbReference type="GO" id="GO:0005524">
    <property type="term" value="F:ATP binding"/>
    <property type="evidence" value="ECO:0007669"/>
    <property type="project" value="UniProtKB-UniRule"/>
</dbReference>
<evidence type="ECO:0000256" key="6">
    <source>
        <dbReference type="SAM" id="MobiDB-lite"/>
    </source>
</evidence>
<dbReference type="PROSITE" id="PS00107">
    <property type="entry name" value="PROTEIN_KINASE_ATP"/>
    <property type="match status" value="1"/>
</dbReference>
<evidence type="ECO:0000256" key="4">
    <source>
        <dbReference type="ARBA" id="ARBA00022840"/>
    </source>
</evidence>
<dbReference type="OrthoDB" id="9788659at2"/>
<keyword evidence="2 5" id="KW-0547">Nucleotide-binding</keyword>
<proteinExistence type="predicted"/>
<evidence type="ECO:0000256" key="1">
    <source>
        <dbReference type="ARBA" id="ARBA00022679"/>
    </source>
</evidence>
<dbReference type="Gene3D" id="1.10.510.10">
    <property type="entry name" value="Transferase(Phosphotransferase) domain 1"/>
    <property type="match status" value="1"/>
</dbReference>
<keyword evidence="3" id="KW-0418">Kinase</keyword>
<feature type="binding site" evidence="5">
    <location>
        <position position="72"/>
    </location>
    <ligand>
        <name>ATP</name>
        <dbReference type="ChEBI" id="CHEBI:30616"/>
    </ligand>
</feature>
<evidence type="ECO:0000256" key="5">
    <source>
        <dbReference type="PROSITE-ProRule" id="PRU10141"/>
    </source>
</evidence>